<evidence type="ECO:0000313" key="2">
    <source>
        <dbReference type="EMBL" id="MBC5782653.1"/>
    </source>
</evidence>
<dbReference type="EMBL" id="JACORT010000002">
    <property type="protein sequence ID" value="MBC5782653.1"/>
    <property type="molecule type" value="Genomic_DNA"/>
</dbReference>
<comment type="caution">
    <text evidence="2">The sequence shown here is derived from an EMBL/GenBank/DDBJ whole genome shotgun (WGS) entry which is preliminary data.</text>
</comment>
<gene>
    <name evidence="2" type="ORF">H8N03_06830</name>
</gene>
<proteinExistence type="predicted"/>
<dbReference type="InterPro" id="IPR018973">
    <property type="entry name" value="MZB"/>
</dbReference>
<keyword evidence="3" id="KW-1185">Reference proteome</keyword>
<evidence type="ECO:0000313" key="3">
    <source>
        <dbReference type="Proteomes" id="UP000608513"/>
    </source>
</evidence>
<dbReference type="InterPro" id="IPR047721">
    <property type="entry name" value="DrmB"/>
</dbReference>
<name>A0A923SAV3_9BURK</name>
<sequence>MGRGGSPAQGAATSGVEPLGRVRRSQLISTYGIGAIVDLEKGSFMPMGLEDWEAATRLPSLTIGEARLQAQLGVDHFRLPPIAEDLSGFPGRVDPSHSAPAIRFPEWHECPHCNRIGTEGNPFELGTDGAQLECKAHGRPVLTTPVRFVVACRKGHLEEFPWEWWAHRRRPDGVCDRPVLELKSRGKSASLADLYVHCKSCNASESLGDAFRPESMKGRSCHGVRPWLHDRQAGCDSQPQAIQRGASNAHFAVVASALSIPPVSDATFQLIEGNWITLSALPAEAVAPVLARLSETYGVPVEALQAALREKQKIEGLQTDLSDAGSRAEEYAALSQDRDDPIVGGIVPQFCNAVAEPPAALAPWFDLVGAVSRLREVRALAGFSRIEPYPVSAEKIQDAIRDGKVAALSKSHRNWLPAAEIRGEGLFLRFRADAIDAWLTANPAIHDRVAVLERRSAAIAADRGYQRDYTITARLLLVHSFAHALIRTISIDCGYSSSALRERLYISEPSGSRQAMNGVLVYTGSPDSEGSLGGLVRLAEPGQIERIVVRALRSARWCGSDPVCLETDPAQSGDRVSGAACHCCLLVPETACEKFNRELDRTMLVGTAESEAGPAWRGFFGTLED</sequence>
<dbReference type="Pfam" id="PF09369">
    <property type="entry name" value="MZB"/>
    <property type="match status" value="1"/>
</dbReference>
<organism evidence="2 3">
    <name type="scientific">Ramlibacter cellulosilyticus</name>
    <dbReference type="NCBI Taxonomy" id="2764187"/>
    <lineage>
        <taxon>Bacteria</taxon>
        <taxon>Pseudomonadati</taxon>
        <taxon>Pseudomonadota</taxon>
        <taxon>Betaproteobacteria</taxon>
        <taxon>Burkholderiales</taxon>
        <taxon>Comamonadaceae</taxon>
        <taxon>Ramlibacter</taxon>
    </lineage>
</organism>
<evidence type="ECO:0000259" key="1">
    <source>
        <dbReference type="Pfam" id="PF09369"/>
    </source>
</evidence>
<protein>
    <submittedName>
        <fullName evidence="2">DUF1998 domain-containing protein</fullName>
    </submittedName>
</protein>
<dbReference type="Proteomes" id="UP000608513">
    <property type="component" value="Unassembled WGS sequence"/>
</dbReference>
<dbReference type="AlphaFoldDB" id="A0A923SAV3"/>
<dbReference type="NCBIfam" id="NF038324">
    <property type="entry name" value="DrmB_fam"/>
    <property type="match status" value="1"/>
</dbReference>
<reference evidence="2" key="1">
    <citation type="submission" date="2020-08" db="EMBL/GenBank/DDBJ databases">
        <title>Ramlibacter sp. USB13 16S ribosomal RNA gene genome sequencing and assembly.</title>
        <authorList>
            <person name="Kang M."/>
        </authorList>
    </citation>
    <scope>NUCLEOTIDE SEQUENCE</scope>
    <source>
        <strain evidence="2">USB13</strain>
    </source>
</reference>
<feature type="domain" description="MrfA-like Zn-binding" evidence="1">
    <location>
        <begin position="481"/>
        <end position="585"/>
    </location>
</feature>
<accession>A0A923SAV3</accession>